<keyword evidence="1 4" id="KW-0732">Signal</keyword>
<dbReference type="AlphaFoldDB" id="A0A077DES1"/>
<keyword evidence="4" id="KW-0564">Palmitate</keyword>
<sequence>MKIRRTAIVSLILASTLGLSACGIFENETGFEPVSLPSYQATIQPKIVWSTSIGSGSDYGFAPAIVGDDVYAATPDGNIAKVRLDNGTIVWRAKEKRKIIGGVATDGQVAVYTTDDGNVHALDAQSGEHLWSKTLSTNSSVPAVVAGGKVVVRSDDYRLQAFDEHTGELQWVYARTQPRLMVKANSRMLVQGDTILVGLPAGRLVSINLANGQPNWDVYVAPALGNTEVESITSVVGLPAVSGNTYCVASYQSQLSCLIAANQNISKIWDKNFSSYVGPAIDGHNLYAINQHALIVKADIHTGEFAWTNDALKNRFLTTPTKYHQAIVVGDYEGYVHFVDEQTGQLVGRISSGNSTRIYAPLMTTSYGVLVQNGSGKLVMISD</sequence>
<proteinExistence type="inferred from homology"/>
<dbReference type="SUPFAM" id="SSF50998">
    <property type="entry name" value="Quinoprotein alcohol dehydrogenase-like"/>
    <property type="match status" value="1"/>
</dbReference>
<keyword evidence="3 4" id="KW-0998">Cell outer membrane</keyword>
<reference evidence="7 8" key="1">
    <citation type="journal article" date="2014" name="BMC Genomics">
        <title>A genomic perspective on a new bacterial genus and species from the Alcaligenaceae family, Basilea psittacipulmonis.</title>
        <authorList>
            <person name="Whiteson K.L."/>
            <person name="Hernandez D."/>
            <person name="Lazarevic V."/>
            <person name="Gaia N."/>
            <person name="Farinelli L."/>
            <person name="Francois P."/>
            <person name="Pilo P."/>
            <person name="Frey J."/>
            <person name="Schrenzel J."/>
        </authorList>
    </citation>
    <scope>NUCLEOTIDE SEQUENCE [LARGE SCALE GENOMIC DNA]</scope>
    <source>
        <strain evidence="7 8">DSM 24701</strain>
    </source>
</reference>
<dbReference type="Pfam" id="PF13360">
    <property type="entry name" value="PQQ_2"/>
    <property type="match status" value="1"/>
</dbReference>
<organism evidence="7 8">
    <name type="scientific">Basilea psittacipulmonis DSM 24701</name>
    <dbReference type="NCBI Taxonomy" id="1072685"/>
    <lineage>
        <taxon>Bacteria</taxon>
        <taxon>Pseudomonadati</taxon>
        <taxon>Pseudomonadota</taxon>
        <taxon>Betaproteobacteria</taxon>
        <taxon>Burkholderiales</taxon>
        <taxon>Alcaligenaceae</taxon>
        <taxon>Basilea</taxon>
    </lineage>
</organism>
<dbReference type="STRING" id="1072685.IX83_04480"/>
<dbReference type="NCBIfam" id="TIGR03300">
    <property type="entry name" value="assembly_YfgL"/>
    <property type="match status" value="1"/>
</dbReference>
<feature type="chain" id="PRO_5008981546" description="Outer membrane protein assembly factor BamB" evidence="5">
    <location>
        <begin position="22"/>
        <end position="383"/>
    </location>
</feature>
<dbReference type="PROSITE" id="PS51257">
    <property type="entry name" value="PROKAR_LIPOPROTEIN"/>
    <property type="match status" value="1"/>
</dbReference>
<dbReference type="InterPro" id="IPR015943">
    <property type="entry name" value="WD40/YVTN_repeat-like_dom_sf"/>
</dbReference>
<gene>
    <name evidence="4" type="primary">bamB</name>
    <name evidence="7" type="ORF">IX83_04480</name>
</gene>
<dbReference type="SMART" id="SM00564">
    <property type="entry name" value="PQQ"/>
    <property type="match status" value="6"/>
</dbReference>
<dbReference type="GO" id="GO:0043165">
    <property type="term" value="P:Gram-negative-bacterium-type cell outer membrane assembly"/>
    <property type="evidence" value="ECO:0007669"/>
    <property type="project" value="UniProtKB-UniRule"/>
</dbReference>
<evidence type="ECO:0000256" key="5">
    <source>
        <dbReference type="SAM" id="SignalP"/>
    </source>
</evidence>
<evidence type="ECO:0000313" key="7">
    <source>
        <dbReference type="EMBL" id="AIL32661.1"/>
    </source>
</evidence>
<keyword evidence="8" id="KW-1185">Reference proteome</keyword>
<comment type="subcellular location">
    <subcellularLocation>
        <location evidence="4">Cell outer membrane</location>
        <topology evidence="4">Lipid-anchor</topology>
    </subcellularLocation>
</comment>
<comment type="subunit">
    <text evidence="4">Part of the Bam complex.</text>
</comment>
<keyword evidence="2 4" id="KW-0472">Membrane</keyword>
<comment type="function">
    <text evidence="4">Part of the outer membrane protein assembly complex, which is involved in assembly and insertion of beta-barrel proteins into the outer membrane.</text>
</comment>
<evidence type="ECO:0000259" key="6">
    <source>
        <dbReference type="Pfam" id="PF13360"/>
    </source>
</evidence>
<dbReference type="InterPro" id="IPR017687">
    <property type="entry name" value="BamB"/>
</dbReference>
<dbReference type="eggNOG" id="COG1520">
    <property type="taxonomic scope" value="Bacteria"/>
</dbReference>
<feature type="domain" description="Pyrrolo-quinoline quinone repeat" evidence="6">
    <location>
        <begin position="76"/>
        <end position="309"/>
    </location>
</feature>
<dbReference type="GO" id="GO:0009279">
    <property type="term" value="C:cell outer membrane"/>
    <property type="evidence" value="ECO:0007669"/>
    <property type="project" value="UniProtKB-SubCell"/>
</dbReference>
<dbReference type="RefSeq" id="WP_038499630.1">
    <property type="nucleotide sequence ID" value="NZ_AFWK01000022.1"/>
</dbReference>
<evidence type="ECO:0000256" key="2">
    <source>
        <dbReference type="ARBA" id="ARBA00023136"/>
    </source>
</evidence>
<keyword evidence="4" id="KW-0449">Lipoprotein</keyword>
<name>A0A077DES1_9BURK</name>
<dbReference type="InterPro" id="IPR002372">
    <property type="entry name" value="PQQ_rpt_dom"/>
</dbReference>
<dbReference type="InterPro" id="IPR018391">
    <property type="entry name" value="PQQ_b-propeller_rpt"/>
</dbReference>
<feature type="signal peptide" evidence="5">
    <location>
        <begin position="1"/>
        <end position="21"/>
    </location>
</feature>
<dbReference type="HOGENOM" id="CLU_027480_0_1_4"/>
<dbReference type="PANTHER" id="PTHR34512">
    <property type="entry name" value="CELL SURFACE PROTEIN"/>
    <property type="match status" value="1"/>
</dbReference>
<dbReference type="InterPro" id="IPR011047">
    <property type="entry name" value="Quinoprotein_ADH-like_sf"/>
</dbReference>
<dbReference type="EMBL" id="CP009238">
    <property type="protein sequence ID" value="AIL32661.1"/>
    <property type="molecule type" value="Genomic_DNA"/>
</dbReference>
<dbReference type="OrthoDB" id="5173551at2"/>
<evidence type="ECO:0000256" key="3">
    <source>
        <dbReference type="ARBA" id="ARBA00023237"/>
    </source>
</evidence>
<dbReference type="GO" id="GO:0051205">
    <property type="term" value="P:protein insertion into membrane"/>
    <property type="evidence" value="ECO:0007669"/>
    <property type="project" value="UniProtKB-UniRule"/>
</dbReference>
<accession>A0A077DES1</accession>
<dbReference type="Proteomes" id="UP000028945">
    <property type="component" value="Chromosome"/>
</dbReference>
<dbReference type="HAMAP" id="MF_00923">
    <property type="entry name" value="OM_assembly_BamB"/>
    <property type="match status" value="1"/>
</dbReference>
<dbReference type="PANTHER" id="PTHR34512:SF30">
    <property type="entry name" value="OUTER MEMBRANE PROTEIN ASSEMBLY FACTOR BAMB"/>
    <property type="match status" value="1"/>
</dbReference>
<dbReference type="KEGG" id="bpsi:IX83_04480"/>
<protein>
    <recommendedName>
        <fullName evidence="4">Outer membrane protein assembly factor BamB</fullName>
    </recommendedName>
</protein>
<evidence type="ECO:0000256" key="1">
    <source>
        <dbReference type="ARBA" id="ARBA00022729"/>
    </source>
</evidence>
<evidence type="ECO:0000256" key="4">
    <source>
        <dbReference type="HAMAP-Rule" id="MF_00923"/>
    </source>
</evidence>
<dbReference type="Gene3D" id="2.130.10.10">
    <property type="entry name" value="YVTN repeat-like/Quinoprotein amine dehydrogenase"/>
    <property type="match status" value="1"/>
</dbReference>
<evidence type="ECO:0000313" key="8">
    <source>
        <dbReference type="Proteomes" id="UP000028945"/>
    </source>
</evidence>
<comment type="similarity">
    <text evidence="4">Belongs to the BamB family.</text>
</comment>